<comment type="catalytic activity">
    <reaction evidence="4">
        <text>L-threonyl-[protein] + ATP = O-phospho-L-threonyl-[protein] + ADP + H(+)</text>
        <dbReference type="Rhea" id="RHEA:46608"/>
        <dbReference type="Rhea" id="RHEA-COMP:11060"/>
        <dbReference type="Rhea" id="RHEA-COMP:11605"/>
        <dbReference type="ChEBI" id="CHEBI:15378"/>
        <dbReference type="ChEBI" id="CHEBI:30013"/>
        <dbReference type="ChEBI" id="CHEBI:30616"/>
        <dbReference type="ChEBI" id="CHEBI:61977"/>
        <dbReference type="ChEBI" id="CHEBI:456216"/>
        <dbReference type="EC" id="2.7.11.1"/>
    </reaction>
</comment>
<protein>
    <recommendedName>
        <fullName evidence="2">non-specific serine/threonine protein kinase</fullName>
        <ecNumber evidence="2">2.7.11.1</ecNumber>
    </recommendedName>
</protein>
<keyword evidence="6" id="KW-0732">Signal</keyword>
<dbReference type="Proteomes" id="UP000324705">
    <property type="component" value="Chromosome 7A"/>
</dbReference>
<name>A0A9R0ZJZ0_TRITD</name>
<evidence type="ECO:0000256" key="1">
    <source>
        <dbReference type="ARBA" id="ARBA00004479"/>
    </source>
</evidence>
<evidence type="ECO:0000313" key="9">
    <source>
        <dbReference type="Proteomes" id="UP000324705"/>
    </source>
</evidence>
<dbReference type="AlphaFoldDB" id="A0A9R0ZJZ0"/>
<evidence type="ECO:0000256" key="4">
    <source>
        <dbReference type="ARBA" id="ARBA00047899"/>
    </source>
</evidence>
<dbReference type="PROSITE" id="PS50927">
    <property type="entry name" value="BULB_LECTIN"/>
    <property type="match status" value="1"/>
</dbReference>
<evidence type="ECO:0000313" key="8">
    <source>
        <dbReference type="EMBL" id="VAI79293.1"/>
    </source>
</evidence>
<dbReference type="CDD" id="cd00028">
    <property type="entry name" value="B_lectin"/>
    <property type="match status" value="1"/>
</dbReference>
<evidence type="ECO:0000256" key="2">
    <source>
        <dbReference type="ARBA" id="ARBA00012513"/>
    </source>
</evidence>
<dbReference type="FunFam" id="2.90.10.10:FF:000002">
    <property type="entry name" value="Serine/threonine-protein kinase"/>
    <property type="match status" value="1"/>
</dbReference>
<evidence type="ECO:0000256" key="3">
    <source>
        <dbReference type="ARBA" id="ARBA00023170"/>
    </source>
</evidence>
<dbReference type="EMBL" id="LT934123">
    <property type="protein sequence ID" value="VAI79293.1"/>
    <property type="molecule type" value="Genomic_DNA"/>
</dbReference>
<keyword evidence="9" id="KW-1185">Reference proteome</keyword>
<organism evidence="8 9">
    <name type="scientific">Triticum turgidum subsp. durum</name>
    <name type="common">Durum wheat</name>
    <name type="synonym">Triticum durum</name>
    <dbReference type="NCBI Taxonomy" id="4567"/>
    <lineage>
        <taxon>Eukaryota</taxon>
        <taxon>Viridiplantae</taxon>
        <taxon>Streptophyta</taxon>
        <taxon>Embryophyta</taxon>
        <taxon>Tracheophyta</taxon>
        <taxon>Spermatophyta</taxon>
        <taxon>Magnoliopsida</taxon>
        <taxon>Liliopsida</taxon>
        <taxon>Poales</taxon>
        <taxon>Poaceae</taxon>
        <taxon>BOP clade</taxon>
        <taxon>Pooideae</taxon>
        <taxon>Triticodae</taxon>
        <taxon>Triticeae</taxon>
        <taxon>Triticinae</taxon>
        <taxon>Triticum</taxon>
    </lineage>
</organism>
<keyword evidence="3" id="KW-0675">Receptor</keyword>
<dbReference type="GO" id="GO:0051707">
    <property type="term" value="P:response to other organism"/>
    <property type="evidence" value="ECO:0007669"/>
    <property type="project" value="UniProtKB-ARBA"/>
</dbReference>
<dbReference type="Gene3D" id="2.90.10.10">
    <property type="entry name" value="Bulb-type lectin domain"/>
    <property type="match status" value="1"/>
</dbReference>
<dbReference type="GO" id="GO:0004674">
    <property type="term" value="F:protein serine/threonine kinase activity"/>
    <property type="evidence" value="ECO:0007669"/>
    <property type="project" value="UniProtKB-EC"/>
</dbReference>
<dbReference type="InterPro" id="IPR036426">
    <property type="entry name" value="Bulb-type_lectin_dom_sf"/>
</dbReference>
<accession>A0A9R0ZJZ0</accession>
<proteinExistence type="predicted"/>
<dbReference type="SUPFAM" id="SSF51110">
    <property type="entry name" value="alpha-D-mannose-specific plant lectins"/>
    <property type="match status" value="1"/>
</dbReference>
<dbReference type="PANTHER" id="PTHR32444">
    <property type="entry name" value="BULB-TYPE LECTIN DOMAIN-CONTAINING PROTEIN"/>
    <property type="match status" value="1"/>
</dbReference>
<evidence type="ECO:0000256" key="6">
    <source>
        <dbReference type="SAM" id="SignalP"/>
    </source>
</evidence>
<dbReference type="InterPro" id="IPR001480">
    <property type="entry name" value="Bulb-type_lectin_dom"/>
</dbReference>
<feature type="domain" description="Bulb-type lectin" evidence="7">
    <location>
        <begin position="23"/>
        <end position="151"/>
    </location>
</feature>
<reference evidence="8 9" key="1">
    <citation type="submission" date="2017-09" db="EMBL/GenBank/DDBJ databases">
        <authorList>
            <consortium name="International Durum Wheat Genome Sequencing Consortium (IDWGSC)"/>
            <person name="Milanesi L."/>
        </authorList>
    </citation>
    <scope>NUCLEOTIDE SEQUENCE [LARGE SCALE GENOMIC DNA]</scope>
    <source>
        <strain evidence="9">cv. Svevo</strain>
    </source>
</reference>
<dbReference type="EC" id="2.7.11.1" evidence="2"/>
<dbReference type="Pfam" id="PF01453">
    <property type="entry name" value="B_lectin"/>
    <property type="match status" value="1"/>
</dbReference>
<evidence type="ECO:0000259" key="7">
    <source>
        <dbReference type="PROSITE" id="PS50927"/>
    </source>
</evidence>
<gene>
    <name evidence="8" type="ORF">TRITD_7Av1G232590</name>
</gene>
<dbReference type="PANTHER" id="PTHR32444:SF240">
    <property type="entry name" value="BULB-TYPE LECTIN DOMAIN-CONTAINING PROTEIN"/>
    <property type="match status" value="1"/>
</dbReference>
<comment type="subcellular location">
    <subcellularLocation>
        <location evidence="1">Membrane</location>
        <topology evidence="1">Single-pass type I membrane protein</topology>
    </subcellularLocation>
</comment>
<dbReference type="SMART" id="SM00108">
    <property type="entry name" value="B_lectin"/>
    <property type="match status" value="1"/>
</dbReference>
<dbReference type="Gramene" id="TRITD7Av1G232590.2">
    <property type="protein sequence ID" value="TRITD7Av1G232590.2"/>
    <property type="gene ID" value="TRITD7Av1G232590"/>
</dbReference>
<feature type="signal peptide" evidence="6">
    <location>
        <begin position="1"/>
        <end position="20"/>
    </location>
</feature>
<feature type="chain" id="PRO_5040380548" description="non-specific serine/threonine protein kinase" evidence="6">
    <location>
        <begin position="21"/>
        <end position="166"/>
    </location>
</feature>
<sequence>MHLLVDIALLLFLYMSACSAAATDTILAGQALTVNDKLVSRNGRYALCFFETSSKSSGNTSNWYLGIWFNTVPKFTSAWIANRDKPIKNITSLELTIYQDGNLVILNRSTKSIIWSTQANIKRNSTTAMLLNNGNLVLKDSPNSSKVLWQSFDHPTDTFFPEAKLG</sequence>
<evidence type="ECO:0000256" key="5">
    <source>
        <dbReference type="ARBA" id="ARBA00048679"/>
    </source>
</evidence>
<comment type="catalytic activity">
    <reaction evidence="5">
        <text>L-seryl-[protein] + ATP = O-phospho-L-seryl-[protein] + ADP + H(+)</text>
        <dbReference type="Rhea" id="RHEA:17989"/>
        <dbReference type="Rhea" id="RHEA-COMP:9863"/>
        <dbReference type="Rhea" id="RHEA-COMP:11604"/>
        <dbReference type="ChEBI" id="CHEBI:15378"/>
        <dbReference type="ChEBI" id="CHEBI:29999"/>
        <dbReference type="ChEBI" id="CHEBI:30616"/>
        <dbReference type="ChEBI" id="CHEBI:83421"/>
        <dbReference type="ChEBI" id="CHEBI:456216"/>
        <dbReference type="EC" id="2.7.11.1"/>
    </reaction>
</comment>
<dbReference type="GO" id="GO:0016020">
    <property type="term" value="C:membrane"/>
    <property type="evidence" value="ECO:0007669"/>
    <property type="project" value="UniProtKB-SubCell"/>
</dbReference>